<organism evidence="1 2">
    <name type="scientific">Xylaria hypoxylon</name>
    <dbReference type="NCBI Taxonomy" id="37992"/>
    <lineage>
        <taxon>Eukaryota</taxon>
        <taxon>Fungi</taxon>
        <taxon>Dikarya</taxon>
        <taxon>Ascomycota</taxon>
        <taxon>Pezizomycotina</taxon>
        <taxon>Sordariomycetes</taxon>
        <taxon>Xylariomycetidae</taxon>
        <taxon>Xylariales</taxon>
        <taxon>Xylariaceae</taxon>
        <taxon>Xylaria</taxon>
    </lineage>
</organism>
<dbReference type="EMBL" id="SKBN01000021">
    <property type="protein sequence ID" value="TGJ86866.1"/>
    <property type="molecule type" value="Genomic_DNA"/>
</dbReference>
<gene>
    <name evidence="1" type="ORF">E0Z10_g1913</name>
</gene>
<evidence type="ECO:0000313" key="2">
    <source>
        <dbReference type="Proteomes" id="UP000297716"/>
    </source>
</evidence>
<dbReference type="OrthoDB" id="4747505at2759"/>
<evidence type="ECO:0000313" key="1">
    <source>
        <dbReference type="EMBL" id="TGJ86866.1"/>
    </source>
</evidence>
<sequence>MYASGAQTTSSLRIGGRVLESRESHVSKRAEVVVRVQILGHGDKVEMSKVTDSPDFQNVTPKESFCVVTKPICAVTKLLRIVKKTFCIVNSNSNTGYLLHLNTIKTKKCFECQTSTAAATLKLIAAMTTAPNVDKLDPYMVKQASQLLFERVAGQRRKTDNGFKDDWSNIELAFATFCYHHIAPTQLSDLCHTVRTRFGAGVDRQLLKALVKAACRENGVWENIIDPTEPIVYVTLNTYIEKLRAETELIERFKDVQYMFKNAEDLGKLAIETVAVLREIDARLSR</sequence>
<name>A0A4Z0ZBH1_9PEZI</name>
<comment type="caution">
    <text evidence="1">The sequence shown here is derived from an EMBL/GenBank/DDBJ whole genome shotgun (WGS) entry which is preliminary data.</text>
</comment>
<dbReference type="AlphaFoldDB" id="A0A4Z0ZBH1"/>
<protein>
    <submittedName>
        <fullName evidence="1">Uncharacterized protein</fullName>
    </submittedName>
</protein>
<accession>A0A4Z0ZBH1</accession>
<keyword evidence="2" id="KW-1185">Reference proteome</keyword>
<reference evidence="1 2" key="1">
    <citation type="submission" date="2019-03" db="EMBL/GenBank/DDBJ databases">
        <title>Draft genome sequence of Xylaria hypoxylon DSM 108379, a ubiquitous saprotrophic-parasitic fungi on hardwood.</title>
        <authorList>
            <person name="Buettner E."/>
            <person name="Leonhardt S."/>
            <person name="Gebauer A.M."/>
            <person name="Liers C."/>
            <person name="Hofrichter M."/>
            <person name="Kellner H."/>
        </authorList>
    </citation>
    <scope>NUCLEOTIDE SEQUENCE [LARGE SCALE GENOMIC DNA]</scope>
    <source>
        <strain evidence="1 2">DSM 108379</strain>
    </source>
</reference>
<dbReference type="Proteomes" id="UP000297716">
    <property type="component" value="Unassembled WGS sequence"/>
</dbReference>
<proteinExistence type="predicted"/>